<keyword evidence="7" id="KW-1185">Reference proteome</keyword>
<keyword evidence="4" id="KW-1133">Transmembrane helix</keyword>
<dbReference type="Proteomes" id="UP001249020">
    <property type="component" value="Unassembled WGS sequence"/>
</dbReference>
<dbReference type="GO" id="GO:0016020">
    <property type="term" value="C:membrane"/>
    <property type="evidence" value="ECO:0007669"/>
    <property type="project" value="InterPro"/>
</dbReference>
<feature type="transmembrane region" description="Helical" evidence="4">
    <location>
        <begin position="24"/>
        <end position="43"/>
    </location>
</feature>
<dbReference type="AlphaFoldDB" id="A0AAW8R2L9"/>
<dbReference type="InterPro" id="IPR036890">
    <property type="entry name" value="HATPase_C_sf"/>
</dbReference>
<evidence type="ECO:0000256" key="3">
    <source>
        <dbReference type="ARBA" id="ARBA00023012"/>
    </source>
</evidence>
<dbReference type="PANTHER" id="PTHR24421">
    <property type="entry name" value="NITRATE/NITRITE SENSOR PROTEIN NARX-RELATED"/>
    <property type="match status" value="1"/>
</dbReference>
<dbReference type="EMBL" id="JAVRIE010000005">
    <property type="protein sequence ID" value="MDT0583576.1"/>
    <property type="molecule type" value="Genomic_DNA"/>
</dbReference>
<evidence type="ECO:0000313" key="7">
    <source>
        <dbReference type="Proteomes" id="UP001249020"/>
    </source>
</evidence>
<gene>
    <name evidence="6" type="ORF">RM544_13585</name>
</gene>
<dbReference type="GO" id="GO:0046983">
    <property type="term" value="F:protein dimerization activity"/>
    <property type="evidence" value="ECO:0007669"/>
    <property type="project" value="InterPro"/>
</dbReference>
<proteinExistence type="predicted"/>
<keyword evidence="3" id="KW-0902">Two-component regulatory system</keyword>
<evidence type="ECO:0000256" key="4">
    <source>
        <dbReference type="SAM" id="Phobius"/>
    </source>
</evidence>
<organism evidence="6 7">
    <name type="scientific">Brumicola blandensis</name>
    <dbReference type="NCBI Taxonomy" id="3075611"/>
    <lineage>
        <taxon>Bacteria</taxon>
        <taxon>Pseudomonadati</taxon>
        <taxon>Pseudomonadota</taxon>
        <taxon>Gammaproteobacteria</taxon>
        <taxon>Alteromonadales</taxon>
        <taxon>Alteromonadaceae</taxon>
        <taxon>Brumicola</taxon>
    </lineage>
</organism>
<feature type="transmembrane region" description="Helical" evidence="4">
    <location>
        <begin position="162"/>
        <end position="186"/>
    </location>
</feature>
<feature type="transmembrane region" description="Helical" evidence="4">
    <location>
        <begin position="50"/>
        <end position="67"/>
    </location>
</feature>
<evidence type="ECO:0000256" key="1">
    <source>
        <dbReference type="ARBA" id="ARBA00022679"/>
    </source>
</evidence>
<dbReference type="GO" id="GO:0000155">
    <property type="term" value="F:phosphorelay sensor kinase activity"/>
    <property type="evidence" value="ECO:0007669"/>
    <property type="project" value="InterPro"/>
</dbReference>
<dbReference type="Gene3D" id="1.20.5.1930">
    <property type="match status" value="1"/>
</dbReference>
<name>A0AAW8R2L9_9ALTE</name>
<protein>
    <submittedName>
        <fullName evidence="6">Histidine kinase</fullName>
    </submittedName>
</protein>
<feature type="transmembrane region" description="Helical" evidence="4">
    <location>
        <begin position="79"/>
        <end position="108"/>
    </location>
</feature>
<dbReference type="Gene3D" id="3.30.565.10">
    <property type="entry name" value="Histidine kinase-like ATPase, C-terminal domain"/>
    <property type="match status" value="1"/>
</dbReference>
<keyword evidence="1" id="KW-0808">Transferase</keyword>
<accession>A0AAW8R2L9</accession>
<comment type="caution">
    <text evidence="6">The sequence shown here is derived from an EMBL/GenBank/DDBJ whole genome shotgun (WGS) entry which is preliminary data.</text>
</comment>
<dbReference type="RefSeq" id="WP_311362343.1">
    <property type="nucleotide sequence ID" value="NZ_JAVRIE010000005.1"/>
</dbReference>
<dbReference type="InterPro" id="IPR011712">
    <property type="entry name" value="Sig_transdc_His_kin_sub3_dim/P"/>
</dbReference>
<dbReference type="InterPro" id="IPR050482">
    <property type="entry name" value="Sensor_HK_TwoCompSys"/>
</dbReference>
<keyword evidence="4" id="KW-0812">Transmembrane</keyword>
<evidence type="ECO:0000259" key="5">
    <source>
        <dbReference type="Pfam" id="PF07730"/>
    </source>
</evidence>
<keyword evidence="2 6" id="KW-0418">Kinase</keyword>
<dbReference type="Pfam" id="PF07730">
    <property type="entry name" value="HisKA_3"/>
    <property type="match status" value="1"/>
</dbReference>
<feature type="transmembrane region" description="Helical" evidence="4">
    <location>
        <begin position="129"/>
        <end position="150"/>
    </location>
</feature>
<feature type="domain" description="Signal transduction histidine kinase subgroup 3 dimerisation and phosphoacceptor" evidence="5">
    <location>
        <begin position="212"/>
        <end position="279"/>
    </location>
</feature>
<dbReference type="PANTHER" id="PTHR24421:SF63">
    <property type="entry name" value="SENSOR HISTIDINE KINASE DESK"/>
    <property type="match status" value="1"/>
</dbReference>
<dbReference type="SUPFAM" id="SSF55874">
    <property type="entry name" value="ATPase domain of HSP90 chaperone/DNA topoisomerase II/histidine kinase"/>
    <property type="match status" value="1"/>
</dbReference>
<sequence length="402" mass="45852">MSATQFVASRKVNMPSLVAGRKKIWSGVSVLFSLFYFLPYFYFETPQFELGSLLLAYLAFLFTYVLALRSQVPQVLGHLLLVVVVCFMASLLTYGGLFLFAYIAFVIAYHLPFSSQERGASEQNERPSFLLQSRTWLIFLLLVITFRWAIQDTYSFWLSETIIQWQFTHFTPIYAAVLMLFCFGFLERRETRFASMNERSREEIEQISTIAERERIGRDLHDIVGHSLSSISVKADLADKLIIKGKVDAAQQEMRDIASISRDILSDVRKAVSNIKHRSLHDEVRSLTKLLESKSIMVDCDIDENALQKLSLKSESQLVLILKELVTNVLRHSNASEVYFSAREKQGALEVIVHDNGAVSNIQFGNGLSGIKERCRNISATVYFNHDNGFKCELELGLHSER</sequence>
<evidence type="ECO:0000256" key="2">
    <source>
        <dbReference type="ARBA" id="ARBA00022777"/>
    </source>
</evidence>
<reference evidence="6 7" key="1">
    <citation type="submission" date="2023-09" db="EMBL/GenBank/DDBJ databases">
        <authorList>
            <person name="Rey-Velasco X."/>
        </authorList>
    </citation>
    <scope>NUCLEOTIDE SEQUENCE [LARGE SCALE GENOMIC DNA]</scope>
    <source>
        <strain evidence="6 7">W409</strain>
    </source>
</reference>
<keyword evidence="4" id="KW-0472">Membrane</keyword>
<evidence type="ECO:0000313" key="6">
    <source>
        <dbReference type="EMBL" id="MDT0583576.1"/>
    </source>
</evidence>